<evidence type="ECO:0000313" key="1">
    <source>
        <dbReference type="EMBL" id="AIJ10086.1"/>
    </source>
</evidence>
<proteinExistence type="predicted"/>
<dbReference type="HOGENOM" id="CLU_705428_0_0_6"/>
<dbReference type="AlphaFoldDB" id="A0A076LQ47"/>
<dbReference type="EMBL" id="CP006664">
    <property type="protein sequence ID" value="AIJ10086.1"/>
    <property type="molecule type" value="Genomic_DNA"/>
</dbReference>
<dbReference type="KEGG" id="ete:ETEE_3672"/>
<reference evidence="1 2" key="1">
    <citation type="journal article" date="2012" name="PLoS ONE">
        <title>Edwardsiella comparative phylogenomics reveal the new intra/inter-species taxonomic relationships, virulence evolution and niche adaptation mechanisms.</title>
        <authorList>
            <person name="Yang M."/>
            <person name="Lv Y."/>
            <person name="Xiao J."/>
            <person name="Wu H."/>
            <person name="Zheng H."/>
            <person name="Liu Q."/>
            <person name="Zhang Y."/>
            <person name="Wang Q."/>
        </authorList>
    </citation>
    <scope>NUCLEOTIDE SEQUENCE [LARGE SCALE GENOMIC DNA]</scope>
    <source>
        <strain evidence="2">080813</strain>
    </source>
</reference>
<evidence type="ECO:0000313" key="2">
    <source>
        <dbReference type="Proteomes" id="UP000028681"/>
    </source>
</evidence>
<dbReference type="RefSeq" id="WP_144242834.1">
    <property type="nucleotide sequence ID" value="NZ_CP006664.1"/>
</dbReference>
<accession>A0A076LQ47</accession>
<protein>
    <submittedName>
        <fullName evidence="1">Uncharacterized protein</fullName>
    </submittedName>
</protein>
<name>A0A076LQ47_9GAMM</name>
<organism evidence="1 2">
    <name type="scientific">Edwardsiella anguillarum ET080813</name>
    <dbReference type="NCBI Taxonomy" id="667120"/>
    <lineage>
        <taxon>Bacteria</taxon>
        <taxon>Pseudomonadati</taxon>
        <taxon>Pseudomonadota</taxon>
        <taxon>Gammaproteobacteria</taxon>
        <taxon>Enterobacterales</taxon>
        <taxon>Hafniaceae</taxon>
        <taxon>Edwardsiella</taxon>
    </lineage>
</organism>
<dbReference type="Proteomes" id="UP000028681">
    <property type="component" value="Chromosome"/>
</dbReference>
<sequence length="391" mass="44274">MLPINSSHSAYFPSITLPDQLPQEKIVASDKRAFKENMMRDIATLEINGININEKLNQLLNSDTLMNIDPAKLTSMQDIVTPGEEYIFEDLITGNKTMVDIARCIMLAEEITTQKGTKNINFECSTVSSGNLTTSLLTAENYQQGEPFLLSCKTKHCDFLGAAGGNYPLAEYLSNDGVSLKVNDKHNNYIGHFNIWKLDSGDFCIGTVAMKNNSGNSDYSPKNLKHLLLNQAVNLLENNQKAQRVLIGMGGHNMKNIFPDSFNQNGKGYEILGRLRHAENHSFLQRDVEKLEKITSMTVYNKEIKINNQENIGMQGDQRKDFKNALIILDRKNEKASDGDGIAQAKRILQNYEKNNNMSDDQKWHRELRMMETIVQKQVRAQFWATQKKSD</sequence>
<gene>
    <name evidence="1" type="ORF">ETEE_3672</name>
</gene>
<dbReference type="GeneID" id="33941073"/>